<feature type="transmembrane region" description="Helical" evidence="1">
    <location>
        <begin position="102"/>
        <end position="120"/>
    </location>
</feature>
<dbReference type="AlphaFoldDB" id="A0A0H0XKQ6"/>
<feature type="transmembrane region" description="Helical" evidence="1">
    <location>
        <begin position="7"/>
        <end position="27"/>
    </location>
</feature>
<dbReference type="Proteomes" id="UP000053455">
    <property type="component" value="Unassembled WGS sequence"/>
</dbReference>
<name>A0A0H0XKQ6_9SPHN</name>
<dbReference type="STRING" id="874156.GCA_001021555_02229"/>
<keyword evidence="1" id="KW-0812">Transmembrane</keyword>
<reference evidence="2 3" key="1">
    <citation type="submission" date="2015-04" db="EMBL/GenBank/DDBJ databases">
        <title>The draft genome sequence of Erythrobacter marinus HWDM-33.</title>
        <authorList>
            <person name="Zhuang L."/>
            <person name="Liu Y."/>
            <person name="Shao Z."/>
        </authorList>
    </citation>
    <scope>NUCLEOTIDE SEQUENCE [LARGE SCALE GENOMIC DNA]</scope>
    <source>
        <strain evidence="2 3">HWDM-33</strain>
    </source>
</reference>
<dbReference type="PATRIC" id="fig|874156.12.peg.2263"/>
<keyword evidence="3" id="KW-1185">Reference proteome</keyword>
<proteinExistence type="predicted"/>
<keyword evidence="1" id="KW-0472">Membrane</keyword>
<accession>A0A0H0XKQ6</accession>
<feature type="transmembrane region" description="Helical" evidence="1">
    <location>
        <begin position="79"/>
        <end position="96"/>
    </location>
</feature>
<evidence type="ECO:0000313" key="3">
    <source>
        <dbReference type="Proteomes" id="UP000053455"/>
    </source>
</evidence>
<dbReference type="PANTHER" id="PTHR38446">
    <property type="entry name" value="BLL0914 PROTEIN"/>
    <property type="match status" value="1"/>
</dbReference>
<dbReference type="RefSeq" id="WP_047094097.1">
    <property type="nucleotide sequence ID" value="NZ_LBHU01000003.1"/>
</dbReference>
<dbReference type="Pfam" id="PF06993">
    <property type="entry name" value="DUF1304"/>
    <property type="match status" value="1"/>
</dbReference>
<keyword evidence="1" id="KW-1133">Transmembrane helix</keyword>
<sequence>MKVIARTLIGLIAALHLYIAWFEMFAWETRGPAVFATLPPDLFAPTTAMAANQGLYNAFLAAGLIWSVFVSDPVWQKRVATFFLSCVAVAGIFGAATVSERIALVQTLPAVLAMIFLWLAPKQPARLNKV</sequence>
<protein>
    <submittedName>
        <fullName evidence="2">Membrane protein</fullName>
    </submittedName>
</protein>
<dbReference type="EMBL" id="LBHU01000003">
    <property type="protein sequence ID" value="KLI63203.1"/>
    <property type="molecule type" value="Genomic_DNA"/>
</dbReference>
<organism evidence="2 3">
    <name type="scientific">Aurantiacibacter marinus</name>
    <dbReference type="NCBI Taxonomy" id="874156"/>
    <lineage>
        <taxon>Bacteria</taxon>
        <taxon>Pseudomonadati</taxon>
        <taxon>Pseudomonadota</taxon>
        <taxon>Alphaproteobacteria</taxon>
        <taxon>Sphingomonadales</taxon>
        <taxon>Erythrobacteraceae</taxon>
        <taxon>Aurantiacibacter</taxon>
    </lineage>
</organism>
<dbReference type="OrthoDB" id="9803832at2"/>
<evidence type="ECO:0000256" key="1">
    <source>
        <dbReference type="SAM" id="Phobius"/>
    </source>
</evidence>
<dbReference type="InterPro" id="IPR009732">
    <property type="entry name" value="DUF1304"/>
</dbReference>
<comment type="caution">
    <text evidence="2">The sequence shown here is derived from an EMBL/GenBank/DDBJ whole genome shotgun (WGS) entry which is preliminary data.</text>
</comment>
<dbReference type="PANTHER" id="PTHR38446:SF1">
    <property type="entry name" value="BLL0914 PROTEIN"/>
    <property type="match status" value="1"/>
</dbReference>
<gene>
    <name evidence="2" type="ORF">AAV99_11030</name>
</gene>
<feature type="transmembrane region" description="Helical" evidence="1">
    <location>
        <begin position="47"/>
        <end position="67"/>
    </location>
</feature>
<evidence type="ECO:0000313" key="2">
    <source>
        <dbReference type="EMBL" id="KLI63203.1"/>
    </source>
</evidence>